<gene>
    <name evidence="1" type="ORF">PROFUN_05216</name>
</gene>
<dbReference type="CDD" id="cd00177">
    <property type="entry name" value="START"/>
    <property type="match status" value="1"/>
</dbReference>
<dbReference type="EMBL" id="MDYQ01000029">
    <property type="protein sequence ID" value="PRP86578.1"/>
    <property type="molecule type" value="Genomic_DNA"/>
</dbReference>
<dbReference type="InParanoid" id="A0A2P6NRR9"/>
<sequence>MSKAHKRNFFVGVTSHVNYRFCQNYTRDAMIASPSSSSGSFKIKRSVSSSSSHDELEKQIQSILQNDFTALPHILSIIPKDDWNVFADHLFAYHLEEDAWPLNLWALTQRPSEDLSLNEEQFHDMIVKRNVFSDMTVKWNRSLIEGFYKKAKLIYNDFDDFETEEEKKKMCELLSIFMKAYAESTPEDIPLLALKSATLFNDIVGYGDDLLSNTHNFFLEKSLIPLISNPTLVNLDDLNYVRPQKLQRLLDECVRLLHLYGRVKREPTIEPYQSLMVHWATITSSRSDVHFSWKTVEMVEKIYKAQHMPNVKKMRRLEGMMRDLINDHSDDGISESGSVFSQIGLGQLSEKLSDERWKPAKSKNGVIASSWSEGGVAARVEVEIKGDVNQTRKMVDKIVQDIFQNVKLFSKQEIETVDRDTSMMQFRVHTPFPFSPRYISADIHYHTTNDDDSTAVIYQSDRHKTPSGHQRAKMLLSGIQVTAKGRDRVRVTVMLHMDMCSSIPNWAASGQSSAMKKDLCKILGSSRQTLQV</sequence>
<dbReference type="Gene3D" id="3.30.530.20">
    <property type="match status" value="1"/>
</dbReference>
<accession>A0A2P6NRR9</accession>
<proteinExistence type="predicted"/>
<reference evidence="1 2" key="1">
    <citation type="journal article" date="2018" name="Genome Biol. Evol.">
        <title>Multiple Roots of Fruiting Body Formation in Amoebozoa.</title>
        <authorList>
            <person name="Hillmann F."/>
            <person name="Forbes G."/>
            <person name="Novohradska S."/>
            <person name="Ferling I."/>
            <person name="Riege K."/>
            <person name="Groth M."/>
            <person name="Westermann M."/>
            <person name="Marz M."/>
            <person name="Spaller T."/>
            <person name="Winckler T."/>
            <person name="Schaap P."/>
            <person name="Glockner G."/>
        </authorList>
    </citation>
    <scope>NUCLEOTIDE SEQUENCE [LARGE SCALE GENOMIC DNA]</scope>
    <source>
        <strain evidence="1 2">Jena</strain>
    </source>
</reference>
<dbReference type="InterPro" id="IPR023393">
    <property type="entry name" value="START-like_dom_sf"/>
</dbReference>
<comment type="caution">
    <text evidence="1">The sequence shown here is derived from an EMBL/GenBank/DDBJ whole genome shotgun (WGS) entry which is preliminary data.</text>
</comment>
<name>A0A2P6NRR9_9EUKA</name>
<dbReference type="Proteomes" id="UP000241769">
    <property type="component" value="Unassembled WGS sequence"/>
</dbReference>
<evidence type="ECO:0000313" key="1">
    <source>
        <dbReference type="EMBL" id="PRP86578.1"/>
    </source>
</evidence>
<keyword evidence="2" id="KW-1185">Reference proteome</keyword>
<organism evidence="1 2">
    <name type="scientific">Planoprotostelium fungivorum</name>
    <dbReference type="NCBI Taxonomy" id="1890364"/>
    <lineage>
        <taxon>Eukaryota</taxon>
        <taxon>Amoebozoa</taxon>
        <taxon>Evosea</taxon>
        <taxon>Variosea</taxon>
        <taxon>Cavosteliida</taxon>
        <taxon>Cavosteliaceae</taxon>
        <taxon>Planoprotostelium</taxon>
    </lineage>
</organism>
<evidence type="ECO:0008006" key="3">
    <source>
        <dbReference type="Google" id="ProtNLM"/>
    </source>
</evidence>
<dbReference type="AlphaFoldDB" id="A0A2P6NRR9"/>
<evidence type="ECO:0000313" key="2">
    <source>
        <dbReference type="Proteomes" id="UP000241769"/>
    </source>
</evidence>
<dbReference type="SUPFAM" id="SSF55961">
    <property type="entry name" value="Bet v1-like"/>
    <property type="match status" value="1"/>
</dbReference>
<protein>
    <recommendedName>
        <fullName evidence="3">START domain-containing protein</fullName>
    </recommendedName>
</protein>